<dbReference type="EMBL" id="CAJOBC010002142">
    <property type="protein sequence ID" value="CAF3717789.1"/>
    <property type="molecule type" value="Genomic_DNA"/>
</dbReference>
<organism evidence="6 8">
    <name type="scientific">Didymodactylos carnosus</name>
    <dbReference type="NCBI Taxonomy" id="1234261"/>
    <lineage>
        <taxon>Eukaryota</taxon>
        <taxon>Metazoa</taxon>
        <taxon>Spiralia</taxon>
        <taxon>Gnathifera</taxon>
        <taxon>Rotifera</taxon>
        <taxon>Eurotatoria</taxon>
        <taxon>Bdelloidea</taxon>
        <taxon>Philodinida</taxon>
        <taxon>Philodinidae</taxon>
        <taxon>Didymodactylos</taxon>
    </lineage>
</organism>
<keyword evidence="2" id="KW-0645">Protease</keyword>
<dbReference type="OrthoDB" id="424753at2759"/>
<gene>
    <name evidence="6" type="ORF">GPM918_LOCUS10726</name>
    <name evidence="7" type="ORF">SRO942_LOCUS10727</name>
</gene>
<dbReference type="InterPro" id="IPR001300">
    <property type="entry name" value="Peptidase_C2_calpain_cat"/>
</dbReference>
<dbReference type="GO" id="GO:0006508">
    <property type="term" value="P:proteolysis"/>
    <property type="evidence" value="ECO:0007669"/>
    <property type="project" value="UniProtKB-KW"/>
</dbReference>
<dbReference type="InterPro" id="IPR022684">
    <property type="entry name" value="Calpain_cysteine_protease"/>
</dbReference>
<keyword evidence="4" id="KW-0788">Thiol protease</keyword>
<evidence type="ECO:0000256" key="3">
    <source>
        <dbReference type="ARBA" id="ARBA00022801"/>
    </source>
</evidence>
<dbReference type="PANTHER" id="PTHR10183:SF379">
    <property type="entry name" value="CALPAIN-5"/>
    <property type="match status" value="1"/>
</dbReference>
<comment type="caution">
    <text evidence="6">The sequence shown here is derived from an EMBL/GenBank/DDBJ whole genome shotgun (WGS) entry which is preliminary data.</text>
</comment>
<dbReference type="PANTHER" id="PTHR10183">
    <property type="entry name" value="CALPAIN"/>
    <property type="match status" value="1"/>
</dbReference>
<accession>A0A814CH14</accession>
<comment type="similarity">
    <text evidence="1">Belongs to the peptidase C2 family.</text>
</comment>
<evidence type="ECO:0000313" key="7">
    <source>
        <dbReference type="EMBL" id="CAF3717789.1"/>
    </source>
</evidence>
<dbReference type="Proteomes" id="UP000663829">
    <property type="component" value="Unassembled WGS sequence"/>
</dbReference>
<name>A0A814CH14_9BILA</name>
<dbReference type="Proteomes" id="UP000681722">
    <property type="component" value="Unassembled WGS sequence"/>
</dbReference>
<evidence type="ECO:0000313" key="8">
    <source>
        <dbReference type="Proteomes" id="UP000663829"/>
    </source>
</evidence>
<dbReference type="Pfam" id="PF00648">
    <property type="entry name" value="Peptidase_C2"/>
    <property type="match status" value="1"/>
</dbReference>
<keyword evidence="3" id="KW-0378">Hydrolase</keyword>
<feature type="domain" description="Calpain catalytic" evidence="5">
    <location>
        <begin position="67"/>
        <end position="157"/>
    </location>
</feature>
<dbReference type="InterPro" id="IPR036213">
    <property type="entry name" value="Calpain_III_sf"/>
</dbReference>
<protein>
    <recommendedName>
        <fullName evidence="5">Calpain catalytic domain-containing protein</fullName>
    </recommendedName>
</protein>
<dbReference type="SUPFAM" id="SSF49758">
    <property type="entry name" value="Calpain large subunit, middle domain (domain III)"/>
    <property type="match status" value="1"/>
</dbReference>
<evidence type="ECO:0000256" key="1">
    <source>
        <dbReference type="ARBA" id="ARBA00007623"/>
    </source>
</evidence>
<sequence>MLRVRVEYEYRAFEYETSTSTSTNFLNTDTIEPLRHSKCGHGETWRGSAGKSTRRTNMCWRERAIVFFIAAVQAIVSSQPNVLKSIVISELNDNQYRCIFYRQGEQIEIDVDLTNVPVDTNSNIPLYCRSTSENIVWPYVFEKAYSQFYGSYDNLIGEGFVTCGAIDNTIQVPTIRNGFRINHAYVILTTYIFQTQRYLLIHNPQGINDIQQENRLVRKAFFTSSSSYLLWENQQGTQFLAWKDLSKIYNRIQICYCTAKSIYNKPLFAQWTQSSSGGCSNLYSFYLNPFILIPHELKGKMLTILIGQNDQRCERTNPLQKLNYPQLGITVVKFQKQEHPEDERTFILRKIDMD</sequence>
<dbReference type="EMBL" id="CAJNOQ010002142">
    <property type="protein sequence ID" value="CAF0941335.1"/>
    <property type="molecule type" value="Genomic_DNA"/>
</dbReference>
<dbReference type="GO" id="GO:0004198">
    <property type="term" value="F:calcium-dependent cysteine-type endopeptidase activity"/>
    <property type="evidence" value="ECO:0007669"/>
    <property type="project" value="InterPro"/>
</dbReference>
<evidence type="ECO:0000313" key="6">
    <source>
        <dbReference type="EMBL" id="CAF0941335.1"/>
    </source>
</evidence>
<proteinExistence type="inferred from homology"/>
<evidence type="ECO:0000259" key="5">
    <source>
        <dbReference type="Pfam" id="PF00648"/>
    </source>
</evidence>
<evidence type="ECO:0000256" key="2">
    <source>
        <dbReference type="ARBA" id="ARBA00022670"/>
    </source>
</evidence>
<keyword evidence="8" id="KW-1185">Reference proteome</keyword>
<dbReference type="AlphaFoldDB" id="A0A814CH14"/>
<dbReference type="InterPro" id="IPR038765">
    <property type="entry name" value="Papain-like_cys_pep_sf"/>
</dbReference>
<evidence type="ECO:0000256" key="4">
    <source>
        <dbReference type="ARBA" id="ARBA00022807"/>
    </source>
</evidence>
<dbReference type="SUPFAM" id="SSF54001">
    <property type="entry name" value="Cysteine proteinases"/>
    <property type="match status" value="1"/>
</dbReference>
<reference evidence="6" key="1">
    <citation type="submission" date="2021-02" db="EMBL/GenBank/DDBJ databases">
        <authorList>
            <person name="Nowell W R."/>
        </authorList>
    </citation>
    <scope>NUCLEOTIDE SEQUENCE</scope>
</reference>